<evidence type="ECO:0000313" key="3">
    <source>
        <dbReference type="EMBL" id="SLM93948.1"/>
    </source>
</evidence>
<feature type="transmembrane region" description="Helical" evidence="1">
    <location>
        <begin position="40"/>
        <end position="56"/>
    </location>
</feature>
<evidence type="ECO:0000313" key="4">
    <source>
        <dbReference type="Proteomes" id="UP000195981"/>
    </source>
</evidence>
<accession>A0A1X6X4H2</accession>
<dbReference type="SUPFAM" id="SSF53300">
    <property type="entry name" value="vWA-like"/>
    <property type="match status" value="1"/>
</dbReference>
<dbReference type="RefSeq" id="WP_087104748.1">
    <property type="nucleotide sequence ID" value="NZ_FWFG01000093.1"/>
</dbReference>
<protein>
    <submittedName>
        <fullName evidence="3">COG2304: Uncharacterized protein containing a von Willebrand factor type A (VWA) domain</fullName>
    </submittedName>
</protein>
<proteinExistence type="predicted"/>
<dbReference type="SMART" id="SM00327">
    <property type="entry name" value="VWA"/>
    <property type="match status" value="1"/>
</dbReference>
<dbReference type="EMBL" id="FWFG01000093">
    <property type="protein sequence ID" value="SLM93948.1"/>
    <property type="molecule type" value="Genomic_DNA"/>
</dbReference>
<dbReference type="PANTHER" id="PTHR37947:SF1">
    <property type="entry name" value="BLL2462 PROTEIN"/>
    <property type="match status" value="1"/>
</dbReference>
<dbReference type="Pfam" id="PF13519">
    <property type="entry name" value="VWA_2"/>
    <property type="match status" value="1"/>
</dbReference>
<keyword evidence="1" id="KW-1133">Transmembrane helix</keyword>
<keyword evidence="4" id="KW-1185">Reference proteome</keyword>
<organism evidence="3 4">
    <name type="scientific">Brachybacterium nesterenkovii</name>
    <dbReference type="NCBI Taxonomy" id="47847"/>
    <lineage>
        <taxon>Bacteria</taxon>
        <taxon>Bacillati</taxon>
        <taxon>Actinomycetota</taxon>
        <taxon>Actinomycetes</taxon>
        <taxon>Micrococcales</taxon>
        <taxon>Dermabacteraceae</taxon>
        <taxon>Brachybacterium</taxon>
    </lineage>
</organism>
<dbReference type="AlphaFoldDB" id="A0A1X6X4H2"/>
<dbReference type="PROSITE" id="PS50234">
    <property type="entry name" value="VWFA"/>
    <property type="match status" value="1"/>
</dbReference>
<feature type="domain" description="VWFA" evidence="2">
    <location>
        <begin position="69"/>
        <end position="191"/>
    </location>
</feature>
<feature type="transmembrane region" description="Helical" evidence="1">
    <location>
        <begin position="6"/>
        <end position="28"/>
    </location>
</feature>
<evidence type="ECO:0000259" key="2">
    <source>
        <dbReference type="PROSITE" id="PS50234"/>
    </source>
</evidence>
<reference evidence="3 4" key="1">
    <citation type="submission" date="2017-02" db="EMBL/GenBank/DDBJ databases">
        <authorList>
            <person name="Peterson S.W."/>
        </authorList>
    </citation>
    <scope>NUCLEOTIDE SEQUENCE [LARGE SCALE GENOMIC DNA]</scope>
    <source>
        <strain evidence="3 4">CIP104813</strain>
    </source>
</reference>
<keyword evidence="1" id="KW-0812">Transmembrane</keyword>
<dbReference type="Gene3D" id="3.40.50.410">
    <property type="entry name" value="von Willebrand factor, type A domain"/>
    <property type="match status" value="1"/>
</dbReference>
<gene>
    <name evidence="3" type="ORF">FM110_10690</name>
</gene>
<keyword evidence="1" id="KW-0472">Membrane</keyword>
<dbReference type="InterPro" id="IPR036465">
    <property type="entry name" value="vWFA_dom_sf"/>
</dbReference>
<dbReference type="InterPro" id="IPR002035">
    <property type="entry name" value="VWF_A"/>
</dbReference>
<dbReference type="OrthoDB" id="9814325at2"/>
<name>A0A1X6X4H2_9MICO</name>
<dbReference type="PROSITE" id="PS51257">
    <property type="entry name" value="PROKAR_LIPOPROTEIN"/>
    <property type="match status" value="1"/>
</dbReference>
<evidence type="ECO:0000256" key="1">
    <source>
        <dbReference type="SAM" id="Phobius"/>
    </source>
</evidence>
<dbReference type="PANTHER" id="PTHR37947">
    <property type="entry name" value="BLL2462 PROTEIN"/>
    <property type="match status" value="1"/>
</dbReference>
<dbReference type="Proteomes" id="UP000195981">
    <property type="component" value="Unassembled WGS sequence"/>
</dbReference>
<sequence>MRAQWLLPVGLGIILLLPLLIACAVLLVRRPRQRWAWLRRLLMVLLLAVVVVRPVTPLEGEQTHRMNANVFFVVDQTGSMNAEDYADGQPRLDGVKADMRQVMGMTKGARYSIIGFDSTATRQLPLTTDQGAVEAWIDTVETESTAYSKGSNVDRPLDALLTGISQAKKDDPESSVLVYFLSDGENTDGEDSGTFSASAQFIDGGAVLGYGTTDGGRMKAHGGPDDGQYIKDPSGAEGVSVIDEKQLQTIADGMGVPYLHRTEPDEDMSASMEGITLRPLPITSTTRVPTFEDWYWIAAIPLAGLMLWELGAMTYRLPRRVEREEIRRSAVAAGTSPGENR</sequence>